<organism evidence="8 9">
    <name type="scientific">Armadillidium nasatum</name>
    <dbReference type="NCBI Taxonomy" id="96803"/>
    <lineage>
        <taxon>Eukaryota</taxon>
        <taxon>Metazoa</taxon>
        <taxon>Ecdysozoa</taxon>
        <taxon>Arthropoda</taxon>
        <taxon>Crustacea</taxon>
        <taxon>Multicrustacea</taxon>
        <taxon>Malacostraca</taxon>
        <taxon>Eumalacostraca</taxon>
        <taxon>Peracarida</taxon>
        <taxon>Isopoda</taxon>
        <taxon>Oniscidea</taxon>
        <taxon>Crinocheta</taxon>
        <taxon>Armadillidiidae</taxon>
        <taxon>Armadillidium</taxon>
    </lineage>
</organism>
<evidence type="ECO:0000256" key="5">
    <source>
        <dbReference type="SAM" id="MobiDB-lite"/>
    </source>
</evidence>
<dbReference type="InterPro" id="IPR013057">
    <property type="entry name" value="AA_transpt_TM"/>
</dbReference>
<protein>
    <recommendedName>
        <fullName evidence="7">Amino acid transporter transmembrane domain-containing protein</fullName>
    </recommendedName>
</protein>
<keyword evidence="9" id="KW-1185">Reference proteome</keyword>
<dbReference type="Pfam" id="PF01490">
    <property type="entry name" value="Aa_trans"/>
    <property type="match status" value="1"/>
</dbReference>
<feature type="transmembrane region" description="Helical" evidence="6">
    <location>
        <begin position="187"/>
        <end position="211"/>
    </location>
</feature>
<feature type="transmembrane region" description="Helical" evidence="6">
    <location>
        <begin position="303"/>
        <end position="325"/>
    </location>
</feature>
<evidence type="ECO:0000259" key="7">
    <source>
        <dbReference type="Pfam" id="PF01490"/>
    </source>
</evidence>
<evidence type="ECO:0000256" key="3">
    <source>
        <dbReference type="ARBA" id="ARBA00022989"/>
    </source>
</evidence>
<dbReference type="Proteomes" id="UP000326759">
    <property type="component" value="Unassembled WGS sequence"/>
</dbReference>
<feature type="transmembrane region" description="Helical" evidence="6">
    <location>
        <begin position="123"/>
        <end position="143"/>
    </location>
</feature>
<feature type="compositionally biased region" description="Basic and acidic residues" evidence="5">
    <location>
        <begin position="13"/>
        <end position="25"/>
    </location>
</feature>
<accession>A0A5N5SUV3</accession>
<dbReference type="GO" id="GO:0015179">
    <property type="term" value="F:L-amino acid transmembrane transporter activity"/>
    <property type="evidence" value="ECO:0007669"/>
    <property type="project" value="TreeGrafter"/>
</dbReference>
<evidence type="ECO:0000256" key="6">
    <source>
        <dbReference type="SAM" id="Phobius"/>
    </source>
</evidence>
<dbReference type="AlphaFoldDB" id="A0A5N5SUV3"/>
<gene>
    <name evidence="8" type="ORF">Anas_09351</name>
</gene>
<dbReference type="PANTHER" id="PTHR22950:SF349">
    <property type="entry name" value="AMINO ACID TRANSPORTER TRANSMEMBRANE DOMAIN-CONTAINING PROTEIN"/>
    <property type="match status" value="1"/>
</dbReference>
<keyword evidence="4 6" id="KW-0472">Membrane</keyword>
<feature type="domain" description="Amino acid transporter transmembrane" evidence="7">
    <location>
        <begin position="171"/>
        <end position="282"/>
    </location>
</feature>
<sequence>MSLEAQSEMEGNEGPKDEERDRERLSLNSTDQTVKRNVKRPTTDFETLIHLLKGNIGSGSLAMPQAFMNSGLWTGLAGVPVIGAVECISGGTNITQFEYMCIVLAPVLSDLFFYQIYKYLAPVSMIATASQFIGLIITFYYLVRDLPLVNMKVPAFAGWSTFPLFFRNSDVLPLENNMKHPNHFPGWTGVLISGMIIVVCTYCAIGFYGYLRYGDDVMGSITLNLPGDEGLAQGVKILMSLAIFLTYPLQYYVALSIMLPAVKGTVSSKQAKFIVEYAFRSAIRACCCYPKHRAVYKLGWRSVCFDVINAFISFIGILGFVTGTYSSIVELVNYFEEESHDIETGC</sequence>
<evidence type="ECO:0000313" key="8">
    <source>
        <dbReference type="EMBL" id="KAB7497802.1"/>
    </source>
</evidence>
<name>A0A5N5SUV3_9CRUS</name>
<evidence type="ECO:0000313" key="9">
    <source>
        <dbReference type="Proteomes" id="UP000326759"/>
    </source>
</evidence>
<evidence type="ECO:0000256" key="2">
    <source>
        <dbReference type="ARBA" id="ARBA00022692"/>
    </source>
</evidence>
<keyword evidence="2 6" id="KW-0812">Transmembrane</keyword>
<comment type="caution">
    <text evidence="8">The sequence shown here is derived from an EMBL/GenBank/DDBJ whole genome shotgun (WGS) entry which is preliminary data.</text>
</comment>
<proteinExistence type="predicted"/>
<comment type="subcellular location">
    <subcellularLocation>
        <location evidence="1">Membrane</location>
        <topology evidence="1">Multi-pass membrane protein</topology>
    </subcellularLocation>
</comment>
<dbReference type="EMBL" id="SEYY01019908">
    <property type="protein sequence ID" value="KAB7497802.1"/>
    <property type="molecule type" value="Genomic_DNA"/>
</dbReference>
<keyword evidence="3 6" id="KW-1133">Transmembrane helix</keyword>
<evidence type="ECO:0000256" key="1">
    <source>
        <dbReference type="ARBA" id="ARBA00004141"/>
    </source>
</evidence>
<dbReference type="OrthoDB" id="1684102at2759"/>
<reference evidence="8 9" key="1">
    <citation type="journal article" date="2019" name="PLoS Biol.">
        <title>Sex chromosomes control vertical transmission of feminizing Wolbachia symbionts in an isopod.</title>
        <authorList>
            <person name="Becking T."/>
            <person name="Chebbi M.A."/>
            <person name="Giraud I."/>
            <person name="Moumen B."/>
            <person name="Laverre T."/>
            <person name="Caubet Y."/>
            <person name="Peccoud J."/>
            <person name="Gilbert C."/>
            <person name="Cordaux R."/>
        </authorList>
    </citation>
    <scope>NUCLEOTIDE SEQUENCE [LARGE SCALE GENOMIC DNA]</scope>
    <source>
        <strain evidence="8">ANa2</strain>
        <tissue evidence="8">Whole body excluding digestive tract and cuticle</tissue>
    </source>
</reference>
<feature type="region of interest" description="Disordered" evidence="5">
    <location>
        <begin position="1"/>
        <end position="33"/>
    </location>
</feature>
<dbReference type="PANTHER" id="PTHR22950">
    <property type="entry name" value="AMINO ACID TRANSPORTER"/>
    <property type="match status" value="1"/>
</dbReference>
<dbReference type="GO" id="GO:0005774">
    <property type="term" value="C:vacuolar membrane"/>
    <property type="evidence" value="ECO:0007669"/>
    <property type="project" value="TreeGrafter"/>
</dbReference>
<evidence type="ECO:0000256" key="4">
    <source>
        <dbReference type="ARBA" id="ARBA00023136"/>
    </source>
</evidence>
<feature type="transmembrane region" description="Helical" evidence="6">
    <location>
        <begin position="231"/>
        <end position="253"/>
    </location>
</feature>